<proteinExistence type="predicted"/>
<accession>A0AAN8PUU3</accession>
<comment type="caution">
    <text evidence="1">The sequence shown here is derived from an EMBL/GenBank/DDBJ whole genome shotgun (WGS) entry which is preliminary data.</text>
</comment>
<gene>
    <name evidence="1" type="ORF">SNE40_007326</name>
</gene>
<dbReference type="AlphaFoldDB" id="A0AAN8PUU3"/>
<reference evidence="1 2" key="1">
    <citation type="submission" date="2024-01" db="EMBL/GenBank/DDBJ databases">
        <title>The genome of the rayed Mediterranean limpet Patella caerulea (Linnaeus, 1758).</title>
        <authorList>
            <person name="Anh-Thu Weber A."/>
            <person name="Halstead-Nussloch G."/>
        </authorList>
    </citation>
    <scope>NUCLEOTIDE SEQUENCE [LARGE SCALE GENOMIC DNA]</scope>
    <source>
        <strain evidence="1">AATW-2023a</strain>
        <tissue evidence="1">Whole specimen</tissue>
    </source>
</reference>
<organism evidence="1 2">
    <name type="scientific">Patella caerulea</name>
    <name type="common">Rayed Mediterranean limpet</name>
    <dbReference type="NCBI Taxonomy" id="87958"/>
    <lineage>
        <taxon>Eukaryota</taxon>
        <taxon>Metazoa</taxon>
        <taxon>Spiralia</taxon>
        <taxon>Lophotrochozoa</taxon>
        <taxon>Mollusca</taxon>
        <taxon>Gastropoda</taxon>
        <taxon>Patellogastropoda</taxon>
        <taxon>Patelloidea</taxon>
        <taxon>Patellidae</taxon>
        <taxon>Patella</taxon>
    </lineage>
</organism>
<keyword evidence="2" id="KW-1185">Reference proteome</keyword>
<evidence type="ECO:0000313" key="2">
    <source>
        <dbReference type="Proteomes" id="UP001347796"/>
    </source>
</evidence>
<protein>
    <submittedName>
        <fullName evidence="1">Uncharacterized protein</fullName>
    </submittedName>
</protein>
<sequence>MDIQMQQESSESEGRDIRENLRDLEKEVLGLWYLAQQRGTAVDNVEGTMTATESALSDLVGLIGQMEYELNRSVDKLLELETRQEDLLTERGICIIVKKRNII</sequence>
<name>A0AAN8PUU3_PATCE</name>
<evidence type="ECO:0000313" key="1">
    <source>
        <dbReference type="EMBL" id="KAK6184993.1"/>
    </source>
</evidence>
<dbReference type="EMBL" id="JAZGQO010000006">
    <property type="protein sequence ID" value="KAK6184993.1"/>
    <property type="molecule type" value="Genomic_DNA"/>
</dbReference>
<dbReference type="Proteomes" id="UP001347796">
    <property type="component" value="Unassembled WGS sequence"/>
</dbReference>